<dbReference type="Proteomes" id="UP000799770">
    <property type="component" value="Unassembled WGS sequence"/>
</dbReference>
<evidence type="ECO:0000313" key="6">
    <source>
        <dbReference type="Proteomes" id="UP000799770"/>
    </source>
</evidence>
<evidence type="ECO:0000256" key="2">
    <source>
        <dbReference type="ARBA" id="ARBA00022737"/>
    </source>
</evidence>
<keyword evidence="2" id="KW-0677">Repeat</keyword>
<evidence type="ECO:0000256" key="3">
    <source>
        <dbReference type="SAM" id="MobiDB-lite"/>
    </source>
</evidence>
<gene>
    <name evidence="5" type="ORF">BDV96DRAFT_652926</name>
</gene>
<dbReference type="SUPFAM" id="SSF117281">
    <property type="entry name" value="Kelch motif"/>
    <property type="match status" value="1"/>
</dbReference>
<feature type="region of interest" description="Disordered" evidence="3">
    <location>
        <begin position="273"/>
        <end position="294"/>
    </location>
</feature>
<feature type="compositionally biased region" description="Polar residues" evidence="3">
    <location>
        <begin position="736"/>
        <end position="746"/>
    </location>
</feature>
<dbReference type="AlphaFoldDB" id="A0A6A5YQF7"/>
<feature type="transmembrane region" description="Helical" evidence="4">
    <location>
        <begin position="106"/>
        <end position="123"/>
    </location>
</feature>
<dbReference type="InterPro" id="IPR015915">
    <property type="entry name" value="Kelch-typ_b-propeller"/>
</dbReference>
<feature type="transmembrane region" description="Helical" evidence="4">
    <location>
        <begin position="655"/>
        <end position="681"/>
    </location>
</feature>
<reference evidence="5" key="1">
    <citation type="journal article" date="2020" name="Stud. Mycol.">
        <title>101 Dothideomycetes genomes: a test case for predicting lifestyles and emergence of pathogens.</title>
        <authorList>
            <person name="Haridas S."/>
            <person name="Albert R."/>
            <person name="Binder M."/>
            <person name="Bloem J."/>
            <person name="Labutti K."/>
            <person name="Salamov A."/>
            <person name="Andreopoulos B."/>
            <person name="Baker S."/>
            <person name="Barry K."/>
            <person name="Bills G."/>
            <person name="Bluhm B."/>
            <person name="Cannon C."/>
            <person name="Castanera R."/>
            <person name="Culley D."/>
            <person name="Daum C."/>
            <person name="Ezra D."/>
            <person name="Gonzalez J."/>
            <person name="Henrissat B."/>
            <person name="Kuo A."/>
            <person name="Liang C."/>
            <person name="Lipzen A."/>
            <person name="Lutzoni F."/>
            <person name="Magnuson J."/>
            <person name="Mondo S."/>
            <person name="Nolan M."/>
            <person name="Ohm R."/>
            <person name="Pangilinan J."/>
            <person name="Park H.-J."/>
            <person name="Ramirez L."/>
            <person name="Alfaro M."/>
            <person name="Sun H."/>
            <person name="Tritt A."/>
            <person name="Yoshinaga Y."/>
            <person name="Zwiers L.-H."/>
            <person name="Turgeon B."/>
            <person name="Goodwin S."/>
            <person name="Spatafora J."/>
            <person name="Crous P."/>
            <person name="Grigoriev I."/>
        </authorList>
    </citation>
    <scope>NUCLEOTIDE SEQUENCE</scope>
    <source>
        <strain evidence="5">CBS 627.86</strain>
    </source>
</reference>
<evidence type="ECO:0000313" key="5">
    <source>
        <dbReference type="EMBL" id="KAF2108361.1"/>
    </source>
</evidence>
<dbReference type="Gene3D" id="2.120.10.80">
    <property type="entry name" value="Kelch-type beta propeller"/>
    <property type="match status" value="2"/>
</dbReference>
<dbReference type="EMBL" id="ML977348">
    <property type="protein sequence ID" value="KAF2108361.1"/>
    <property type="molecule type" value="Genomic_DNA"/>
</dbReference>
<evidence type="ECO:0000256" key="1">
    <source>
        <dbReference type="ARBA" id="ARBA00022441"/>
    </source>
</evidence>
<dbReference type="PANTHER" id="PTHR46093:SF18">
    <property type="entry name" value="FIBRONECTIN TYPE-III DOMAIN-CONTAINING PROTEIN"/>
    <property type="match status" value="1"/>
</dbReference>
<protein>
    <submittedName>
        <fullName evidence="5">Kelch repeat protein-like protein</fullName>
    </submittedName>
</protein>
<keyword evidence="4" id="KW-0472">Membrane</keyword>
<feature type="region of interest" description="Disordered" evidence="3">
    <location>
        <begin position="701"/>
        <end position="781"/>
    </location>
</feature>
<keyword evidence="4" id="KW-0812">Transmembrane</keyword>
<keyword evidence="4" id="KW-1133">Transmembrane helix</keyword>
<name>A0A6A5YQF7_9PLEO</name>
<dbReference type="OrthoDB" id="10251809at2759"/>
<organism evidence="5 6">
    <name type="scientific">Lophiotrema nucula</name>
    <dbReference type="NCBI Taxonomy" id="690887"/>
    <lineage>
        <taxon>Eukaryota</taxon>
        <taxon>Fungi</taxon>
        <taxon>Dikarya</taxon>
        <taxon>Ascomycota</taxon>
        <taxon>Pezizomycotina</taxon>
        <taxon>Dothideomycetes</taxon>
        <taxon>Pleosporomycetidae</taxon>
        <taxon>Pleosporales</taxon>
        <taxon>Lophiotremataceae</taxon>
        <taxon>Lophiotrema</taxon>
    </lineage>
</organism>
<dbReference type="Pfam" id="PF24681">
    <property type="entry name" value="Kelch_KLHDC2_KLHL20_DRC7"/>
    <property type="match status" value="1"/>
</dbReference>
<evidence type="ECO:0000256" key="4">
    <source>
        <dbReference type="SAM" id="Phobius"/>
    </source>
</evidence>
<feature type="compositionally biased region" description="Acidic residues" evidence="3">
    <location>
        <begin position="72"/>
        <end position="87"/>
    </location>
</feature>
<accession>A0A6A5YQF7</accession>
<keyword evidence="1" id="KW-0880">Kelch repeat</keyword>
<proteinExistence type="predicted"/>
<sequence>MERVRPQPAAQAPGRRKSVFAEVGLVDEDAIRRDRNPAPILVANPSPNRLRPTRLVRFRSTNEIFEHRVEGEETDDSDWETDSESEDNAPPMRLYATRNMSTYSRAYKLGILGLFLAFMLPIIQTNPIARVGVTGGVIPTQLIESPRDSILVKRDDTDTNICKRWSHQAAVVNGTLYVYGGRSSTDPTQKNDTWNNNFLTLDLTKSWQISNPSLTGLPVPSGPPAVANAYLYNSLDSLWLYGGEFSDSPVALPSSNSIWEYNIVGKQWYEHENPQTSAGDNAEGDGQPIQRSAEGAGFGVSTLGRGWYFGGHIDYLTTEGWSLQTPKIYLKSLIEFTFPGFPNNGVEALKDGKTAGTDGNWRNITEGGMQDTSGFTERADGLLLYVPGFGAEGLLLGLTGGVNASFTQMNVIDVYDIANSTWYKQSTSGTMPKYRVNPCAVVAAAADGSSYNVYMFGGQNLQPTGDQIQYDDMWILSIPSFKWIEVDQSNQSIPYARAGHTCNVWDGQMIIVGGYVGQELSCDSPGIYVFNMSSLSWSDQFTALTGDRALQAFTGKQDDAGNPLAQQANQRGFDAKAGLEGSYGYAVPPAVQSVIGGKETGGATLTAPVQTPTSGPLATGKPQTYTVTGPNGAIVTETSGANPSSNSGGGRGTNIGAIVAGVIAGVFFLIAGYLAFCAWIYRKQVLLWKKHAAMVAAQSRAQNGEKMSSSNNNDPFLPQGATIASSGRGSSDRNHLSTTNTSTGGRPSNEERTGTGYGGAGSAEIGRRSSEGSVSDELLSGQEPSFWGARGVLLNPRRSLKVVNKD</sequence>
<feature type="compositionally biased region" description="Polar residues" evidence="3">
    <location>
        <begin position="701"/>
        <end position="714"/>
    </location>
</feature>
<keyword evidence="6" id="KW-1185">Reference proteome</keyword>
<dbReference type="PANTHER" id="PTHR46093">
    <property type="entry name" value="ACYL-COA-BINDING DOMAIN-CONTAINING PROTEIN 5"/>
    <property type="match status" value="1"/>
</dbReference>
<feature type="region of interest" description="Disordered" evidence="3">
    <location>
        <begin position="66"/>
        <end position="91"/>
    </location>
</feature>